<dbReference type="SUPFAM" id="SSF117396">
    <property type="entry name" value="TM1631-like"/>
    <property type="match status" value="1"/>
</dbReference>
<evidence type="ECO:0008006" key="3">
    <source>
        <dbReference type="Google" id="ProtNLM"/>
    </source>
</evidence>
<organism evidence="1 2">
    <name type="scientific">Halomonas salipaludis</name>
    <dbReference type="NCBI Taxonomy" id="2032625"/>
    <lineage>
        <taxon>Bacteria</taxon>
        <taxon>Pseudomonadati</taxon>
        <taxon>Pseudomonadota</taxon>
        <taxon>Gammaproteobacteria</taxon>
        <taxon>Oceanospirillales</taxon>
        <taxon>Halomonadaceae</taxon>
        <taxon>Halomonas</taxon>
    </lineage>
</organism>
<accession>A0A2A2EY72</accession>
<name>A0A2A2EY72_9GAMM</name>
<dbReference type="AlphaFoldDB" id="A0A2A2EY72"/>
<dbReference type="PANTHER" id="PTHR30348">
    <property type="entry name" value="UNCHARACTERIZED PROTEIN YECE"/>
    <property type="match status" value="1"/>
</dbReference>
<gene>
    <name evidence="1" type="ORF">CK498_08835</name>
</gene>
<dbReference type="PANTHER" id="PTHR30348:SF9">
    <property type="entry name" value="UPF0759 PROTEIN YECE"/>
    <property type="match status" value="1"/>
</dbReference>
<dbReference type="OrthoDB" id="9780310at2"/>
<dbReference type="Proteomes" id="UP000217771">
    <property type="component" value="Unassembled WGS sequence"/>
</dbReference>
<keyword evidence="2" id="KW-1185">Reference proteome</keyword>
<dbReference type="InterPro" id="IPR002763">
    <property type="entry name" value="DUF72"/>
</dbReference>
<comment type="caution">
    <text evidence="1">The sequence shown here is derived from an EMBL/GenBank/DDBJ whole genome shotgun (WGS) entry which is preliminary data.</text>
</comment>
<evidence type="ECO:0000313" key="2">
    <source>
        <dbReference type="Proteomes" id="UP000217771"/>
    </source>
</evidence>
<proteinExistence type="predicted"/>
<dbReference type="EMBL" id="NSKB01000003">
    <property type="protein sequence ID" value="PAU77335.1"/>
    <property type="molecule type" value="Genomic_DNA"/>
</dbReference>
<dbReference type="InterPro" id="IPR036520">
    <property type="entry name" value="UPF0759_sf"/>
</dbReference>
<reference evidence="1 2" key="1">
    <citation type="submission" date="2017-08" db="EMBL/GenBank/DDBJ databases">
        <title>Halomonas alkalisoli sp. nov., isolated from saline alkaline soil.</title>
        <authorList>
            <person name="Wang D."/>
            <person name="Zhang G."/>
        </authorList>
    </citation>
    <scope>NUCLEOTIDE SEQUENCE [LARGE SCALE GENOMIC DNA]</scope>
    <source>
        <strain evidence="1 2">WRN001</strain>
    </source>
</reference>
<protein>
    <recommendedName>
        <fullName evidence="3">DUF72 domain-containing protein</fullName>
    </recommendedName>
</protein>
<sequence>MAGQLYLGLAMWANADWRGSLYPPHGGQQEWLGEYARVFSAVEGNTTFYSGAPKAETVAGWARQAPAEFRFCFKLPASLTHEARLVGIEAELDAFLERLSPLHDRLGPLMVQLPRDFGAQELPQLDQLLSRWPKGISCAVEVRHSEFFHKGSAEVALNRLLISHGVDRVMLDVRPLFSTPAGSDPRLLKAQGEKPKRPLHVLSTGDRPLVRFIGHVDEDVNTIYFAAWVERLCLWIKQGKSPFLFVHTADNRRAPQLARRLHDEVARRLGQASIGVFSGEAQATLF</sequence>
<dbReference type="Pfam" id="PF01904">
    <property type="entry name" value="DUF72"/>
    <property type="match status" value="1"/>
</dbReference>
<dbReference type="Gene3D" id="3.20.20.410">
    <property type="entry name" value="Protein of unknown function UPF0759"/>
    <property type="match status" value="1"/>
</dbReference>
<evidence type="ECO:0000313" key="1">
    <source>
        <dbReference type="EMBL" id="PAU77335.1"/>
    </source>
</evidence>